<evidence type="ECO:0000313" key="3">
    <source>
        <dbReference type="Proteomes" id="UP001172155"/>
    </source>
</evidence>
<name>A0AA40EUD8_9PEZI</name>
<dbReference type="AlphaFoldDB" id="A0AA40EUD8"/>
<dbReference type="Pfam" id="PF06985">
    <property type="entry name" value="HET"/>
    <property type="match status" value="1"/>
</dbReference>
<protein>
    <submittedName>
        <fullName evidence="2">Heterokaryon incompatibility protein-domain-containing protein</fullName>
    </submittedName>
</protein>
<comment type="caution">
    <text evidence="2">The sequence shown here is derived from an EMBL/GenBank/DDBJ whole genome shotgun (WGS) entry which is preliminary data.</text>
</comment>
<sequence length="548" mass="60533">MGSDAIATKLCSTCSQHTLQSLYWGTDEYPLSKDCDLCGLIWGSLSSNPDLFHGHGTPMISITAARKRGFRGKVGRRTRALDDSYPHKLLSLPGDIATKLKTPPINLLNVSTAQGRHVTSLKVTSLSDSRSTLSSHVSGRDIQPAASNENTEMIRGWISSCVAGHSRCRRSIGGTTLKDNMKPQLLPTRLIEVTPRVRLRETGGQRGQYLVLSYCWGTGAQGSQTPNAVTTQANLDSFYDDVPLDALAPTVRDAILLVQRLGFRYLWVDALCIIQGDVADWERESRQMAQIFENAICTIVALGADHAGEGLFLSGNDSRPPEGREEAIIPCRVNNERVLGYASITAWPPLGTEGRLSPIGDFVHARWSKRGWVLQERMLSRRMLYFGRGQIYWTCMKEMFHEDGIDHSHPNVLVCNPHHLKSFFLSLTLSTAISFVPILSQLAKALGGDKNSVLQEIWEILLVDYSWCNLTVESDKLMAIAGLASALSHRSGMTYFKGLWVETACLGLAWKADFDSEFPMNASIGHGYGKISTLSIARKLPAARERRI</sequence>
<feature type="domain" description="Heterokaryon incompatibility" evidence="1">
    <location>
        <begin position="209"/>
        <end position="376"/>
    </location>
</feature>
<organism evidence="2 3">
    <name type="scientific">Schizothecium vesticola</name>
    <dbReference type="NCBI Taxonomy" id="314040"/>
    <lineage>
        <taxon>Eukaryota</taxon>
        <taxon>Fungi</taxon>
        <taxon>Dikarya</taxon>
        <taxon>Ascomycota</taxon>
        <taxon>Pezizomycotina</taxon>
        <taxon>Sordariomycetes</taxon>
        <taxon>Sordariomycetidae</taxon>
        <taxon>Sordariales</taxon>
        <taxon>Schizotheciaceae</taxon>
        <taxon>Schizothecium</taxon>
    </lineage>
</organism>
<dbReference type="PANTHER" id="PTHR33112">
    <property type="entry name" value="DOMAIN PROTEIN, PUTATIVE-RELATED"/>
    <property type="match status" value="1"/>
</dbReference>
<evidence type="ECO:0000313" key="2">
    <source>
        <dbReference type="EMBL" id="KAK0745599.1"/>
    </source>
</evidence>
<dbReference type="PANTHER" id="PTHR33112:SF16">
    <property type="entry name" value="HETEROKARYON INCOMPATIBILITY DOMAIN-CONTAINING PROTEIN"/>
    <property type="match status" value="1"/>
</dbReference>
<reference evidence="2" key="1">
    <citation type="submission" date="2023-06" db="EMBL/GenBank/DDBJ databases">
        <title>Genome-scale phylogeny and comparative genomics of the fungal order Sordariales.</title>
        <authorList>
            <consortium name="Lawrence Berkeley National Laboratory"/>
            <person name="Hensen N."/>
            <person name="Bonometti L."/>
            <person name="Westerberg I."/>
            <person name="Brannstrom I.O."/>
            <person name="Guillou S."/>
            <person name="Cros-Aarteil S."/>
            <person name="Calhoun S."/>
            <person name="Haridas S."/>
            <person name="Kuo A."/>
            <person name="Mondo S."/>
            <person name="Pangilinan J."/>
            <person name="Riley R."/>
            <person name="LaButti K."/>
            <person name="Andreopoulos B."/>
            <person name="Lipzen A."/>
            <person name="Chen C."/>
            <person name="Yanf M."/>
            <person name="Daum C."/>
            <person name="Ng V."/>
            <person name="Clum A."/>
            <person name="Steindorff A."/>
            <person name="Ohm R."/>
            <person name="Martin F."/>
            <person name="Silar P."/>
            <person name="Natvig D."/>
            <person name="Lalanne C."/>
            <person name="Gautier V."/>
            <person name="Ament-velasquez S.L."/>
            <person name="Kruys A."/>
            <person name="Hutchinson M.I."/>
            <person name="Powell A.J."/>
            <person name="Barry K."/>
            <person name="Miller A.N."/>
            <person name="Grigoriev I.V."/>
            <person name="Debuchy R."/>
            <person name="Gladieux P."/>
            <person name="Thoren M.H."/>
            <person name="Johannesson H."/>
        </authorList>
    </citation>
    <scope>NUCLEOTIDE SEQUENCE</scope>
    <source>
        <strain evidence="2">SMH3187-1</strain>
    </source>
</reference>
<dbReference type="EMBL" id="JAUKUD010000004">
    <property type="protein sequence ID" value="KAK0745599.1"/>
    <property type="molecule type" value="Genomic_DNA"/>
</dbReference>
<evidence type="ECO:0000259" key="1">
    <source>
        <dbReference type="Pfam" id="PF06985"/>
    </source>
</evidence>
<dbReference type="InterPro" id="IPR010730">
    <property type="entry name" value="HET"/>
</dbReference>
<keyword evidence="3" id="KW-1185">Reference proteome</keyword>
<accession>A0AA40EUD8</accession>
<proteinExistence type="predicted"/>
<gene>
    <name evidence="2" type="ORF">B0T18DRAFT_488371</name>
</gene>
<dbReference type="Proteomes" id="UP001172155">
    <property type="component" value="Unassembled WGS sequence"/>
</dbReference>